<dbReference type="RefSeq" id="WP_155445704.1">
    <property type="nucleotide sequence ID" value="NZ_JAOQNR010000004.1"/>
</dbReference>
<dbReference type="EMBL" id="WNKS01000005">
    <property type="protein sequence ID" value="MTV31014.1"/>
    <property type="molecule type" value="Genomic_DNA"/>
</dbReference>
<dbReference type="OrthoDB" id="8454697at2"/>
<protein>
    <submittedName>
        <fullName evidence="1">Uncharacterized protein</fullName>
    </submittedName>
</protein>
<name>A0A6N8DQD0_RHOAC</name>
<comment type="caution">
    <text evidence="1">The sequence shown here is derived from an EMBL/GenBank/DDBJ whole genome shotgun (WGS) entry which is preliminary data.</text>
</comment>
<organism evidence="1 2">
    <name type="scientific">Rhodoblastus acidophilus</name>
    <name type="common">Rhodopseudomonas acidophila</name>
    <dbReference type="NCBI Taxonomy" id="1074"/>
    <lineage>
        <taxon>Bacteria</taxon>
        <taxon>Pseudomonadati</taxon>
        <taxon>Pseudomonadota</taxon>
        <taxon>Alphaproteobacteria</taxon>
        <taxon>Hyphomicrobiales</taxon>
        <taxon>Rhodoblastaceae</taxon>
        <taxon>Rhodoblastus</taxon>
    </lineage>
</organism>
<dbReference type="Proteomes" id="UP000439113">
    <property type="component" value="Unassembled WGS sequence"/>
</dbReference>
<gene>
    <name evidence="1" type="ORF">GJ654_08400</name>
</gene>
<accession>A0A6N8DQD0</accession>
<sequence>MRLAVVLGLVIAGLGWWFFRAPAPPSPDLIAGLANDGFSGAPCPARSILEQDARKKRGPQTPTAFGQRLRERFALGSPGEALQKTLFEQGFEPISPCANDEGVFGARWRGRNWGDPDAYVYWRVDLDDHLIFVDGHVSRTP</sequence>
<reference evidence="1 2" key="1">
    <citation type="submission" date="2019-11" db="EMBL/GenBank/DDBJ databases">
        <title>Whole-genome sequence of a Rhodoblastus acidophilus DSM 142.</title>
        <authorList>
            <person name="Kyndt J.A."/>
            <person name="Meyer T.E."/>
        </authorList>
    </citation>
    <scope>NUCLEOTIDE SEQUENCE [LARGE SCALE GENOMIC DNA]</scope>
    <source>
        <strain evidence="1 2">DSM 142</strain>
    </source>
</reference>
<evidence type="ECO:0000313" key="2">
    <source>
        <dbReference type="Proteomes" id="UP000439113"/>
    </source>
</evidence>
<dbReference type="AlphaFoldDB" id="A0A6N8DQD0"/>
<evidence type="ECO:0000313" key="1">
    <source>
        <dbReference type="EMBL" id="MTV31014.1"/>
    </source>
</evidence>
<proteinExistence type="predicted"/>